<gene>
    <name evidence="2" type="ORF">IAA19_01510</name>
</gene>
<dbReference type="AlphaFoldDB" id="A0A9D2EYN4"/>
<sequence>MTETTVEDVCRSAFDVALETIRRGKDSREGGPVDTRSLLSDMNPIFRFGGTELDLETAEDVVDLARRETRGAVRDILLSTAVLAGIPYRAPESRREPFALSGDRGWTAYVICGSAEDRLWLTPLLKEARRQGEPPSWGDVRRFRRISLYDARPKPNVGESAEGLFGRSDANPSVATITLRMFFDAYFEPGCFDKFLVEAGRYVEEAREVIGYRTVPTPTKGFLARFKEDLARGLKEDVPGFAEELRRDGLRDDQVELMRRNFVERGRLRALVGALPFADSFISSEWFYKVDHETDALEKTGVVSGYLKSIEQLLRHLTDLIKDEGWTISLPTKGGYKRFPLSSDCDEADRRNLGALQFFFGEKSNKDLFCVNGNSRRLLVSKLGRWREKNRNGLFHFDNVHDEDNVKEIRRQTRFLYFLILGSWRRESLVALGAPPEGTEQGEPVFDEESFRRWFEDGLAPLASRQWVLDDAGTVVLYYCIDRDWWRTDRRGDGANRERHWEMRLEVRGQGSGEPFGSLPPLHTAREAYHWVSDDEGVLEDVALARLLASRALSESTLFEKRGELPDLRVFDLDTEASRTMKADPGAFPSNSLKSRGIDRKHAQ</sequence>
<evidence type="ECO:0000313" key="2">
    <source>
        <dbReference type="EMBL" id="HIZ45686.1"/>
    </source>
</evidence>
<reference evidence="2" key="1">
    <citation type="journal article" date="2021" name="PeerJ">
        <title>Extensive microbial diversity within the chicken gut microbiome revealed by metagenomics and culture.</title>
        <authorList>
            <person name="Gilroy R."/>
            <person name="Ravi A."/>
            <person name="Getino M."/>
            <person name="Pursley I."/>
            <person name="Horton D.L."/>
            <person name="Alikhan N.F."/>
            <person name="Baker D."/>
            <person name="Gharbi K."/>
            <person name="Hall N."/>
            <person name="Watson M."/>
            <person name="Adriaenssens E.M."/>
            <person name="Foster-Nyarko E."/>
            <person name="Jarju S."/>
            <person name="Secka A."/>
            <person name="Antonio M."/>
            <person name="Oren A."/>
            <person name="Chaudhuri R.R."/>
            <person name="La Ragione R."/>
            <person name="Hildebrand F."/>
            <person name="Pallen M.J."/>
        </authorList>
    </citation>
    <scope>NUCLEOTIDE SEQUENCE</scope>
    <source>
        <strain evidence="2">ChiHjej12B11-14209</strain>
    </source>
</reference>
<accession>A0A9D2EYN4</accession>
<feature type="region of interest" description="Disordered" evidence="1">
    <location>
        <begin position="581"/>
        <end position="604"/>
    </location>
</feature>
<name>A0A9D2EYN4_9ACTN</name>
<protein>
    <submittedName>
        <fullName evidence="2">Uncharacterized protein</fullName>
    </submittedName>
</protein>
<reference evidence="2" key="2">
    <citation type="submission" date="2021-04" db="EMBL/GenBank/DDBJ databases">
        <authorList>
            <person name="Gilroy R."/>
        </authorList>
    </citation>
    <scope>NUCLEOTIDE SEQUENCE</scope>
    <source>
        <strain evidence="2">ChiHjej12B11-14209</strain>
    </source>
</reference>
<evidence type="ECO:0000313" key="3">
    <source>
        <dbReference type="Proteomes" id="UP000824062"/>
    </source>
</evidence>
<organism evidence="2 3">
    <name type="scientific">Candidatus Olsenella pullistercoris</name>
    <dbReference type="NCBI Taxonomy" id="2838712"/>
    <lineage>
        <taxon>Bacteria</taxon>
        <taxon>Bacillati</taxon>
        <taxon>Actinomycetota</taxon>
        <taxon>Coriobacteriia</taxon>
        <taxon>Coriobacteriales</taxon>
        <taxon>Atopobiaceae</taxon>
        <taxon>Olsenella</taxon>
    </lineage>
</organism>
<proteinExistence type="predicted"/>
<evidence type="ECO:0000256" key="1">
    <source>
        <dbReference type="SAM" id="MobiDB-lite"/>
    </source>
</evidence>
<dbReference type="EMBL" id="DXBM01000018">
    <property type="protein sequence ID" value="HIZ45686.1"/>
    <property type="molecule type" value="Genomic_DNA"/>
</dbReference>
<dbReference type="Proteomes" id="UP000824062">
    <property type="component" value="Unassembled WGS sequence"/>
</dbReference>
<comment type="caution">
    <text evidence="2">The sequence shown here is derived from an EMBL/GenBank/DDBJ whole genome shotgun (WGS) entry which is preliminary data.</text>
</comment>